<evidence type="ECO:0000313" key="1">
    <source>
        <dbReference type="EMBL" id="MFC1436170.1"/>
    </source>
</evidence>
<accession>A0ABV6XD12</accession>
<organism evidence="1 2">
    <name type="scientific">Streptacidiphilus alkalitolerans</name>
    <dbReference type="NCBI Taxonomy" id="3342712"/>
    <lineage>
        <taxon>Bacteria</taxon>
        <taxon>Bacillati</taxon>
        <taxon>Actinomycetota</taxon>
        <taxon>Actinomycetes</taxon>
        <taxon>Kitasatosporales</taxon>
        <taxon>Streptomycetaceae</taxon>
        <taxon>Streptacidiphilus</taxon>
    </lineage>
</organism>
<gene>
    <name evidence="1" type="ORF">ACEZDB_36615</name>
</gene>
<comment type="caution">
    <text evidence="1">The sequence shown here is derived from an EMBL/GenBank/DDBJ whole genome shotgun (WGS) entry which is preliminary data.</text>
</comment>
<reference evidence="1 2" key="1">
    <citation type="submission" date="2024-09" db="EMBL/GenBank/DDBJ databases">
        <authorList>
            <person name="Lee S.D."/>
        </authorList>
    </citation>
    <scope>NUCLEOTIDE SEQUENCE [LARGE SCALE GENOMIC DNA]</scope>
    <source>
        <strain evidence="1 2">N1-3</strain>
    </source>
</reference>
<dbReference type="RefSeq" id="WP_380559682.1">
    <property type="nucleotide sequence ID" value="NZ_JBHEZY010000026.1"/>
</dbReference>
<proteinExistence type="predicted"/>
<dbReference type="EMBL" id="JBHEZY010000026">
    <property type="protein sequence ID" value="MFC1436170.1"/>
    <property type="molecule type" value="Genomic_DNA"/>
</dbReference>
<dbReference type="Proteomes" id="UP001592530">
    <property type="component" value="Unassembled WGS sequence"/>
</dbReference>
<name>A0ABV6XD12_9ACTN</name>
<evidence type="ECO:0000313" key="2">
    <source>
        <dbReference type="Proteomes" id="UP001592530"/>
    </source>
</evidence>
<sequence>MPHGGDQQQLRTDFDSLWGASGAAVGAAWGDDPALAREFYLSHHEGLAAFYRRAAGAGQAVIKAFWF</sequence>
<protein>
    <submittedName>
        <fullName evidence="1">Uncharacterized protein</fullName>
    </submittedName>
</protein>